<dbReference type="STRING" id="1793963.AXI58_06910"/>
<dbReference type="RefSeq" id="WP_061520102.1">
    <property type="nucleotide sequence ID" value="NZ_JARLZY010000013.1"/>
</dbReference>
<dbReference type="OrthoDB" id="2448479at2"/>
<feature type="transmembrane region" description="Helical" evidence="1">
    <location>
        <begin position="361"/>
        <end position="384"/>
    </location>
</feature>
<dbReference type="Pfam" id="PF05975">
    <property type="entry name" value="EcsB"/>
    <property type="match status" value="1"/>
</dbReference>
<dbReference type="GO" id="GO:0016020">
    <property type="term" value="C:membrane"/>
    <property type="evidence" value="ECO:0007669"/>
    <property type="project" value="InterPro"/>
</dbReference>
<feature type="transmembrane region" description="Helical" evidence="1">
    <location>
        <begin position="139"/>
        <end position="158"/>
    </location>
</feature>
<evidence type="ECO:0000313" key="2">
    <source>
        <dbReference type="EMBL" id="KXZ23237.1"/>
    </source>
</evidence>
<reference evidence="3" key="1">
    <citation type="submission" date="2016-02" db="EMBL/GenBank/DDBJ databases">
        <authorList>
            <person name="Dunlap C."/>
        </authorList>
    </citation>
    <scope>NUCLEOTIDE SEQUENCE [LARGE SCALE GENOMIC DNA]</scope>
    <source>
        <strain evidence="3">NRRL B-41092</strain>
    </source>
</reference>
<dbReference type="InterPro" id="IPR010288">
    <property type="entry name" value="EcsB_ABC"/>
</dbReference>
<dbReference type="Proteomes" id="UP000075430">
    <property type="component" value="Unassembled WGS sequence"/>
</dbReference>
<comment type="caution">
    <text evidence="2">The sequence shown here is derived from an EMBL/GenBank/DDBJ whole genome shotgun (WGS) entry which is preliminary data.</text>
</comment>
<gene>
    <name evidence="2" type="ORF">AXI58_06910</name>
</gene>
<name>A0A150FBY7_9BACI</name>
<feature type="transmembrane region" description="Helical" evidence="1">
    <location>
        <begin position="196"/>
        <end position="214"/>
    </location>
</feature>
<sequence>MTGRALFFHRLFEYWRYQWRVFRTVIDWTVALYIVLPAAGFLVYQYSEWLKGKGLLFEGAEILGWGWFYVFSALLLCTGSIHTFLLEADQVFLMQTKYLMVQLKRYALLYSVFISCMKWLLLAVLLYPLWRQYSDSSLAAYAGIFIFLFSLHTAVMAVNDKRKRKRQTLVNQMTGWMPAAGLIALSLVFIGFAEWYWLWPLGCISFVCSVISCLKETESLSAFAEEVLKEKKRKLSFAAAVMMLSQDVHLPNVKDKRRSKPLFYPHSKPLFKKRSAFTAWKELFFKVLIRNSEYVRQLYLFMAAFTALIVVLPIWMKLIVFVLFTGVNRYVLSLLFDRIMDKAILSGIDKESDDYFRARKSALNTVQFVCAGWCLIAAVLSAVYM</sequence>
<feature type="transmembrane region" description="Helical" evidence="1">
    <location>
        <begin position="21"/>
        <end position="46"/>
    </location>
</feature>
<dbReference type="AlphaFoldDB" id="A0A150FBY7"/>
<organism evidence="2 3">
    <name type="scientific">Bacillus nakamurai</name>
    <dbReference type="NCBI Taxonomy" id="1793963"/>
    <lineage>
        <taxon>Bacteria</taxon>
        <taxon>Bacillati</taxon>
        <taxon>Bacillota</taxon>
        <taxon>Bacilli</taxon>
        <taxon>Bacillales</taxon>
        <taxon>Bacillaceae</taxon>
        <taxon>Bacillus</taxon>
    </lineage>
</organism>
<evidence type="ECO:0000313" key="3">
    <source>
        <dbReference type="Proteomes" id="UP000075430"/>
    </source>
</evidence>
<keyword evidence="1" id="KW-0472">Membrane</keyword>
<protein>
    <submittedName>
        <fullName evidence="2">ABC transporter permease</fullName>
    </submittedName>
</protein>
<feature type="transmembrane region" description="Helical" evidence="1">
    <location>
        <begin position="107"/>
        <end position="127"/>
    </location>
</feature>
<keyword evidence="1" id="KW-0812">Transmembrane</keyword>
<evidence type="ECO:0000256" key="1">
    <source>
        <dbReference type="SAM" id="Phobius"/>
    </source>
</evidence>
<feature type="transmembrane region" description="Helical" evidence="1">
    <location>
        <begin position="298"/>
        <end position="315"/>
    </location>
</feature>
<feature type="transmembrane region" description="Helical" evidence="1">
    <location>
        <begin position="170"/>
        <end position="190"/>
    </location>
</feature>
<accession>A0A150FBY7</accession>
<keyword evidence="3" id="KW-1185">Reference proteome</keyword>
<proteinExistence type="predicted"/>
<dbReference type="EMBL" id="LSBA01000002">
    <property type="protein sequence ID" value="KXZ23237.1"/>
    <property type="molecule type" value="Genomic_DNA"/>
</dbReference>
<feature type="transmembrane region" description="Helical" evidence="1">
    <location>
        <begin position="66"/>
        <end position="86"/>
    </location>
</feature>
<keyword evidence="1" id="KW-1133">Transmembrane helix</keyword>